<dbReference type="EMBL" id="CM007892">
    <property type="protein sequence ID" value="OTG31903.1"/>
    <property type="molecule type" value="Genomic_DNA"/>
</dbReference>
<keyword evidence="2" id="KW-1185">Reference proteome</keyword>
<evidence type="ECO:0000313" key="2">
    <source>
        <dbReference type="Proteomes" id="UP000215914"/>
    </source>
</evidence>
<dbReference type="Proteomes" id="UP000215914">
    <property type="component" value="Chromosome 3"/>
</dbReference>
<evidence type="ECO:0000313" key="1">
    <source>
        <dbReference type="EMBL" id="OTG31903.1"/>
    </source>
</evidence>
<name>A0A251V9K0_HELAN</name>
<dbReference type="InParanoid" id="A0A251V9K0"/>
<organism evidence="1 2">
    <name type="scientific">Helianthus annuus</name>
    <name type="common">Common sunflower</name>
    <dbReference type="NCBI Taxonomy" id="4232"/>
    <lineage>
        <taxon>Eukaryota</taxon>
        <taxon>Viridiplantae</taxon>
        <taxon>Streptophyta</taxon>
        <taxon>Embryophyta</taxon>
        <taxon>Tracheophyta</taxon>
        <taxon>Spermatophyta</taxon>
        <taxon>Magnoliopsida</taxon>
        <taxon>eudicotyledons</taxon>
        <taxon>Gunneridae</taxon>
        <taxon>Pentapetalae</taxon>
        <taxon>asterids</taxon>
        <taxon>campanulids</taxon>
        <taxon>Asterales</taxon>
        <taxon>Asteraceae</taxon>
        <taxon>Asteroideae</taxon>
        <taxon>Heliantheae alliance</taxon>
        <taxon>Heliantheae</taxon>
        <taxon>Helianthus</taxon>
    </lineage>
</organism>
<reference evidence="2" key="1">
    <citation type="journal article" date="2017" name="Nature">
        <title>The sunflower genome provides insights into oil metabolism, flowering and Asterid evolution.</title>
        <authorList>
            <person name="Badouin H."/>
            <person name="Gouzy J."/>
            <person name="Grassa C.J."/>
            <person name="Murat F."/>
            <person name="Staton S.E."/>
            <person name="Cottret L."/>
            <person name="Lelandais-Briere C."/>
            <person name="Owens G.L."/>
            <person name="Carrere S."/>
            <person name="Mayjonade B."/>
            <person name="Legrand L."/>
            <person name="Gill N."/>
            <person name="Kane N.C."/>
            <person name="Bowers J.E."/>
            <person name="Hubner S."/>
            <person name="Bellec A."/>
            <person name="Berard A."/>
            <person name="Berges H."/>
            <person name="Blanchet N."/>
            <person name="Boniface M.C."/>
            <person name="Brunel D."/>
            <person name="Catrice O."/>
            <person name="Chaidir N."/>
            <person name="Claudel C."/>
            <person name="Donnadieu C."/>
            <person name="Faraut T."/>
            <person name="Fievet G."/>
            <person name="Helmstetter N."/>
            <person name="King M."/>
            <person name="Knapp S.J."/>
            <person name="Lai Z."/>
            <person name="Le Paslier M.C."/>
            <person name="Lippi Y."/>
            <person name="Lorenzon L."/>
            <person name="Mandel J.R."/>
            <person name="Marage G."/>
            <person name="Marchand G."/>
            <person name="Marquand E."/>
            <person name="Bret-Mestries E."/>
            <person name="Morien E."/>
            <person name="Nambeesan S."/>
            <person name="Nguyen T."/>
            <person name="Pegot-Espagnet P."/>
            <person name="Pouilly N."/>
            <person name="Raftis F."/>
            <person name="Sallet E."/>
            <person name="Schiex T."/>
            <person name="Thomas J."/>
            <person name="Vandecasteele C."/>
            <person name="Vares D."/>
            <person name="Vear F."/>
            <person name="Vautrin S."/>
            <person name="Crespi M."/>
            <person name="Mangin B."/>
            <person name="Burke J.M."/>
            <person name="Salse J."/>
            <person name="Munos S."/>
            <person name="Vincourt P."/>
            <person name="Rieseberg L.H."/>
            <person name="Langlade N.B."/>
        </authorList>
    </citation>
    <scope>NUCLEOTIDE SEQUENCE [LARGE SCALE GENOMIC DNA]</scope>
    <source>
        <strain evidence="2">cv. SF193</strain>
    </source>
</reference>
<protein>
    <submittedName>
        <fullName evidence="1">Uncharacterized protein</fullName>
    </submittedName>
</protein>
<dbReference type="AlphaFoldDB" id="A0A251V9K0"/>
<accession>A0A251V9K0</accession>
<sequence length="84" mass="9301">MEGSGIPNSYKIRVNDHNEEKVVSDVLSYYKESLLLDLNELRTDNKTIPTTNTVVNLLTPNQTIRTVYTQADPTMSNKSTGVGG</sequence>
<gene>
    <name evidence="1" type="ORF">HannXRQ_Chr03g0080811</name>
</gene>
<proteinExistence type="predicted"/>